<comment type="caution">
    <text evidence="3">The sequence shown here is derived from an EMBL/GenBank/DDBJ whole genome shotgun (WGS) entry which is preliminary data.</text>
</comment>
<feature type="compositionally biased region" description="Basic and acidic residues" evidence="2">
    <location>
        <begin position="288"/>
        <end position="300"/>
    </location>
</feature>
<name>A0A8T0GV14_CERPU</name>
<keyword evidence="1" id="KW-0853">WD repeat</keyword>
<evidence type="ECO:0000256" key="1">
    <source>
        <dbReference type="PROSITE-ProRule" id="PRU00221"/>
    </source>
</evidence>
<dbReference type="SUPFAM" id="SSF50978">
    <property type="entry name" value="WD40 repeat-like"/>
    <property type="match status" value="1"/>
</dbReference>
<dbReference type="Proteomes" id="UP000822688">
    <property type="component" value="Chromosome 8"/>
</dbReference>
<dbReference type="PROSITE" id="PS50294">
    <property type="entry name" value="WD_REPEATS_REGION"/>
    <property type="match status" value="1"/>
</dbReference>
<dbReference type="Gene3D" id="2.130.10.10">
    <property type="entry name" value="YVTN repeat-like/Quinoprotein amine dehydrogenase"/>
    <property type="match status" value="2"/>
</dbReference>
<dbReference type="PROSITE" id="PS50082">
    <property type="entry name" value="WD_REPEATS_2"/>
    <property type="match status" value="2"/>
</dbReference>
<proteinExistence type="predicted"/>
<dbReference type="AlphaFoldDB" id="A0A8T0GV14"/>
<dbReference type="PANTHER" id="PTHR45296">
    <property type="entry name" value="TRANSDUCIN/WD40 REPEAT-LIKE SUPERFAMILY PROTEIN"/>
    <property type="match status" value="1"/>
</dbReference>
<dbReference type="InterPro" id="IPR015943">
    <property type="entry name" value="WD40/YVTN_repeat-like_dom_sf"/>
</dbReference>
<protein>
    <recommendedName>
        <fullName evidence="5">WD repeat-containing protein 53</fullName>
    </recommendedName>
</protein>
<dbReference type="Pfam" id="PF00400">
    <property type="entry name" value="WD40"/>
    <property type="match status" value="2"/>
</dbReference>
<evidence type="ECO:0000256" key="2">
    <source>
        <dbReference type="SAM" id="MobiDB-lite"/>
    </source>
</evidence>
<feature type="region of interest" description="Disordered" evidence="2">
    <location>
        <begin position="266"/>
        <end position="304"/>
    </location>
</feature>
<dbReference type="PANTHER" id="PTHR45296:SF1">
    <property type="entry name" value="TRANSDUCIN_WD40 REPEAT-LIKE SUPERFAMILY PROTEIN"/>
    <property type="match status" value="1"/>
</dbReference>
<evidence type="ECO:0000313" key="3">
    <source>
        <dbReference type="EMBL" id="KAG0563581.1"/>
    </source>
</evidence>
<organism evidence="3 4">
    <name type="scientific">Ceratodon purpureus</name>
    <name type="common">Fire moss</name>
    <name type="synonym">Dicranum purpureum</name>
    <dbReference type="NCBI Taxonomy" id="3225"/>
    <lineage>
        <taxon>Eukaryota</taxon>
        <taxon>Viridiplantae</taxon>
        <taxon>Streptophyta</taxon>
        <taxon>Embryophyta</taxon>
        <taxon>Bryophyta</taxon>
        <taxon>Bryophytina</taxon>
        <taxon>Bryopsida</taxon>
        <taxon>Dicranidae</taxon>
        <taxon>Pseudoditrichales</taxon>
        <taxon>Ditrichaceae</taxon>
        <taxon>Ceratodon</taxon>
    </lineage>
</organism>
<dbReference type="InterPro" id="IPR036322">
    <property type="entry name" value="WD40_repeat_dom_sf"/>
</dbReference>
<evidence type="ECO:0008006" key="5">
    <source>
        <dbReference type="Google" id="ProtNLM"/>
    </source>
</evidence>
<evidence type="ECO:0000313" key="4">
    <source>
        <dbReference type="Proteomes" id="UP000822688"/>
    </source>
</evidence>
<dbReference type="EMBL" id="CM026429">
    <property type="protein sequence ID" value="KAG0563581.1"/>
    <property type="molecule type" value="Genomic_DNA"/>
</dbReference>
<sequence>MAMAGQQQDVQLKLPVRRLRGHTDSVLCCASRPDSPHVVASSSEDGSVCIFDIRTAMCCHRLQCFGGQAVVSVLPAPGSEHVLYAAAGSTVYCLDVRQGPTGSPLQTYSFNVEEINQVALNFKGTYLAAADDSGAVKVIDTRTHKLFKTLQGAHSNICSSVQFHSRRPWEGKRDYVLPCKNFFEMVLTVVTGGLDSKLVKWDFNRGRPLQVVDLAAAAVTSSEGVGGFCNPPFVHALASIEGDVPGEAGKLLAVARGDGAIDVFDSGLESGSPKQSSQPAVSKRRASTSKDVKRLDDKKSPSQMDVLVPGRKRHLHLGIGGHASIVNHVTFARFGQRGQFLVSGGNDTFIKVWDWALEDNPSSDVAATSSQGPLVMNLKHKRKVNWLSTTSSEVENLVVADTSKVLSVYSVL</sequence>
<dbReference type="SMART" id="SM00320">
    <property type="entry name" value="WD40"/>
    <property type="match status" value="6"/>
</dbReference>
<reference evidence="3" key="1">
    <citation type="submission" date="2020-06" db="EMBL/GenBank/DDBJ databases">
        <title>WGS assembly of Ceratodon purpureus strain R40.</title>
        <authorList>
            <person name="Carey S.B."/>
            <person name="Jenkins J."/>
            <person name="Shu S."/>
            <person name="Lovell J.T."/>
            <person name="Sreedasyam A."/>
            <person name="Maumus F."/>
            <person name="Tiley G.P."/>
            <person name="Fernandez-Pozo N."/>
            <person name="Barry K."/>
            <person name="Chen C."/>
            <person name="Wang M."/>
            <person name="Lipzen A."/>
            <person name="Daum C."/>
            <person name="Saski C.A."/>
            <person name="Payton A.C."/>
            <person name="Mcbreen J.C."/>
            <person name="Conrad R.E."/>
            <person name="Kollar L.M."/>
            <person name="Olsson S."/>
            <person name="Huttunen S."/>
            <person name="Landis J.B."/>
            <person name="Wickett N.J."/>
            <person name="Johnson M.G."/>
            <person name="Rensing S.A."/>
            <person name="Grimwood J."/>
            <person name="Schmutz J."/>
            <person name="Mcdaniel S.F."/>
        </authorList>
    </citation>
    <scope>NUCLEOTIDE SEQUENCE</scope>
    <source>
        <strain evidence="3">R40</strain>
    </source>
</reference>
<dbReference type="InterPro" id="IPR001680">
    <property type="entry name" value="WD40_rpt"/>
</dbReference>
<keyword evidence="4" id="KW-1185">Reference proteome</keyword>
<gene>
    <name evidence="3" type="ORF">KC19_8G042900</name>
</gene>
<feature type="repeat" description="WD" evidence="1">
    <location>
        <begin position="319"/>
        <end position="354"/>
    </location>
</feature>
<accession>A0A8T0GV14</accession>
<feature type="repeat" description="WD" evidence="1">
    <location>
        <begin position="19"/>
        <end position="55"/>
    </location>
</feature>